<sequence>MLGLLVLLSSGCQQASDPGPFDTAFALQQAGQADQASSLLAAEDIEKCLRESSLVTLKMSETQFAALSRSGRTQGQEEMLLVVPFVKRAAYQQIETMQAAEEAGRSAESKQIREQIQRLTNTLQDKNKLLVYQQLGSGIQKKLDQVTATKTADETDSKMTD</sequence>
<dbReference type="KEGG" id="gax:Pan161_61680"/>
<protein>
    <submittedName>
        <fullName evidence="1">Uncharacterized protein</fullName>
    </submittedName>
</protein>
<dbReference type="EMBL" id="CP036343">
    <property type="protein sequence ID" value="QDT94472.1"/>
    <property type="molecule type" value="Genomic_DNA"/>
</dbReference>
<organism evidence="1 2">
    <name type="scientific">Gimesia algae</name>
    <dbReference type="NCBI Taxonomy" id="2527971"/>
    <lineage>
        <taxon>Bacteria</taxon>
        <taxon>Pseudomonadati</taxon>
        <taxon>Planctomycetota</taxon>
        <taxon>Planctomycetia</taxon>
        <taxon>Planctomycetales</taxon>
        <taxon>Planctomycetaceae</taxon>
        <taxon>Gimesia</taxon>
    </lineage>
</organism>
<dbReference type="OrthoDB" id="9866790at2"/>
<gene>
    <name evidence="1" type="ORF">Pan161_61680</name>
</gene>
<dbReference type="AlphaFoldDB" id="A0A517VN72"/>
<keyword evidence="2" id="KW-1185">Reference proteome</keyword>
<accession>A0A517VN72</accession>
<evidence type="ECO:0000313" key="1">
    <source>
        <dbReference type="EMBL" id="QDT94472.1"/>
    </source>
</evidence>
<dbReference type="Proteomes" id="UP000316855">
    <property type="component" value="Chromosome"/>
</dbReference>
<proteinExistence type="predicted"/>
<name>A0A517VN72_9PLAN</name>
<evidence type="ECO:0000313" key="2">
    <source>
        <dbReference type="Proteomes" id="UP000316855"/>
    </source>
</evidence>
<reference evidence="1 2" key="1">
    <citation type="submission" date="2019-02" db="EMBL/GenBank/DDBJ databases">
        <title>Deep-cultivation of Planctomycetes and their phenomic and genomic characterization uncovers novel biology.</title>
        <authorList>
            <person name="Wiegand S."/>
            <person name="Jogler M."/>
            <person name="Boedeker C."/>
            <person name="Pinto D."/>
            <person name="Vollmers J."/>
            <person name="Rivas-Marin E."/>
            <person name="Kohn T."/>
            <person name="Peeters S.H."/>
            <person name="Heuer A."/>
            <person name="Rast P."/>
            <person name="Oberbeckmann S."/>
            <person name="Bunk B."/>
            <person name="Jeske O."/>
            <person name="Meyerdierks A."/>
            <person name="Storesund J.E."/>
            <person name="Kallscheuer N."/>
            <person name="Luecker S."/>
            <person name="Lage O.M."/>
            <person name="Pohl T."/>
            <person name="Merkel B.J."/>
            <person name="Hornburger P."/>
            <person name="Mueller R.-W."/>
            <person name="Bruemmer F."/>
            <person name="Labrenz M."/>
            <person name="Spormann A.M."/>
            <person name="Op den Camp H."/>
            <person name="Overmann J."/>
            <person name="Amann R."/>
            <person name="Jetten M.S.M."/>
            <person name="Mascher T."/>
            <person name="Medema M.H."/>
            <person name="Devos D.P."/>
            <person name="Kaster A.-K."/>
            <person name="Ovreas L."/>
            <person name="Rohde M."/>
            <person name="Galperin M.Y."/>
            <person name="Jogler C."/>
        </authorList>
    </citation>
    <scope>NUCLEOTIDE SEQUENCE [LARGE SCALE GENOMIC DNA]</scope>
    <source>
        <strain evidence="1 2">Pan161</strain>
    </source>
</reference>